<evidence type="ECO:0000256" key="2">
    <source>
        <dbReference type="ARBA" id="ARBA00022840"/>
    </source>
</evidence>
<dbReference type="PANTHER" id="PTHR10256">
    <property type="entry name" value="SELENIDE, WATER DIKINASE"/>
    <property type="match status" value="1"/>
</dbReference>
<dbReference type="AlphaFoldDB" id="A0A820Q7Q8"/>
<protein>
    <recommendedName>
        <fullName evidence="3">PurM-like C-terminal domain-containing protein</fullName>
    </recommendedName>
</protein>
<dbReference type="PANTHER" id="PTHR10256:SF0">
    <property type="entry name" value="INACTIVE SELENIDE, WATER DIKINASE-LIKE PROTEIN-RELATED"/>
    <property type="match status" value="1"/>
</dbReference>
<gene>
    <name evidence="4" type="ORF">KXQ929_LOCUS51915</name>
</gene>
<reference evidence="4" key="1">
    <citation type="submission" date="2021-02" db="EMBL/GenBank/DDBJ databases">
        <authorList>
            <person name="Nowell W R."/>
        </authorList>
    </citation>
    <scope>NUCLEOTIDE SEQUENCE</scope>
</reference>
<dbReference type="EMBL" id="CAJOBB010026507">
    <property type="protein sequence ID" value="CAF4416436.1"/>
    <property type="molecule type" value="Genomic_DNA"/>
</dbReference>
<dbReference type="Gene3D" id="3.90.650.10">
    <property type="entry name" value="PurM-like C-terminal domain"/>
    <property type="match status" value="1"/>
</dbReference>
<feature type="non-terminal residue" evidence="4">
    <location>
        <position position="1"/>
    </location>
</feature>
<dbReference type="InterPro" id="IPR004536">
    <property type="entry name" value="SPS/SelD"/>
</dbReference>
<name>A0A820Q7Q8_9BILA</name>
<dbReference type="InterPro" id="IPR036676">
    <property type="entry name" value="PurM-like_C_sf"/>
</dbReference>
<proteinExistence type="predicted"/>
<feature type="domain" description="PurM-like C-terminal" evidence="3">
    <location>
        <begin position="23"/>
        <end position="128"/>
    </location>
</feature>
<evidence type="ECO:0000256" key="1">
    <source>
        <dbReference type="ARBA" id="ARBA00022741"/>
    </source>
</evidence>
<dbReference type="Proteomes" id="UP000663868">
    <property type="component" value="Unassembled WGS sequence"/>
</dbReference>
<accession>A0A820Q7Q8</accession>
<dbReference type="InterPro" id="IPR010918">
    <property type="entry name" value="PurM-like_C_dom"/>
</dbReference>
<dbReference type="SUPFAM" id="SSF56042">
    <property type="entry name" value="PurM C-terminal domain-like"/>
    <property type="match status" value="1"/>
</dbReference>
<comment type="caution">
    <text evidence="4">The sequence shown here is derived from an EMBL/GenBank/DDBJ whole genome shotgun (WGS) entry which is preliminary data.</text>
</comment>
<keyword evidence="2" id="KW-0067">ATP-binding</keyword>
<keyword evidence="1" id="KW-0547">Nucleotide-binding</keyword>
<evidence type="ECO:0000259" key="3">
    <source>
        <dbReference type="Pfam" id="PF02769"/>
    </source>
</evidence>
<dbReference type="Pfam" id="PF02769">
    <property type="entry name" value="AIRS_C"/>
    <property type="match status" value="1"/>
</dbReference>
<dbReference type="GO" id="GO:0005737">
    <property type="term" value="C:cytoplasm"/>
    <property type="evidence" value="ECO:0007669"/>
    <property type="project" value="TreeGrafter"/>
</dbReference>
<evidence type="ECO:0000313" key="5">
    <source>
        <dbReference type="Proteomes" id="UP000663868"/>
    </source>
</evidence>
<feature type="non-terminal residue" evidence="4">
    <location>
        <position position="133"/>
    </location>
</feature>
<dbReference type="GO" id="GO:0016260">
    <property type="term" value="P:selenocysteine biosynthetic process"/>
    <property type="evidence" value="ECO:0007669"/>
    <property type="project" value="TreeGrafter"/>
</dbReference>
<dbReference type="GO" id="GO:0005524">
    <property type="term" value="F:ATP binding"/>
    <property type="evidence" value="ECO:0007669"/>
    <property type="project" value="UniProtKB-KW"/>
</dbReference>
<dbReference type="GO" id="GO:0004756">
    <property type="term" value="F:selenide, water dikinase activity"/>
    <property type="evidence" value="ECO:0007669"/>
    <property type="project" value="TreeGrafter"/>
</dbReference>
<evidence type="ECO:0000313" key="4">
    <source>
        <dbReference type="EMBL" id="CAF4416436.1"/>
    </source>
</evidence>
<sequence>IVGGVATAVCTQNEIIIPENAIVGDVLVLTKPLGTQVAVSAHQWLENPDRWNRIKSVISEDDVRKAYQRAMNSMARLNKIGASLMHKYNAHACTDVTGFGLLGHAQNLAKHQKHDVSFVIHNLPIIAKMATIS</sequence>
<organism evidence="4 5">
    <name type="scientific">Adineta steineri</name>
    <dbReference type="NCBI Taxonomy" id="433720"/>
    <lineage>
        <taxon>Eukaryota</taxon>
        <taxon>Metazoa</taxon>
        <taxon>Spiralia</taxon>
        <taxon>Gnathifera</taxon>
        <taxon>Rotifera</taxon>
        <taxon>Eurotatoria</taxon>
        <taxon>Bdelloidea</taxon>
        <taxon>Adinetida</taxon>
        <taxon>Adinetidae</taxon>
        <taxon>Adineta</taxon>
    </lineage>
</organism>